<evidence type="ECO:0000256" key="1">
    <source>
        <dbReference type="SAM" id="Phobius"/>
    </source>
</evidence>
<keyword evidence="1" id="KW-0812">Transmembrane</keyword>
<keyword evidence="1" id="KW-1133">Transmembrane helix</keyword>
<dbReference type="PATRIC" id="fig|46429.4.peg.2205"/>
<reference evidence="2 3" key="1">
    <citation type="submission" date="2014-02" db="EMBL/GenBank/DDBJ databases">
        <title>Whole genome sequence of Sphingobium chlorophenolicum NBRC 16172.</title>
        <authorList>
            <person name="Gan H.M."/>
            <person name="Gan H.Y."/>
            <person name="Chew T.H."/>
            <person name="Savka M.A."/>
        </authorList>
    </citation>
    <scope>NUCLEOTIDE SEQUENCE [LARGE SCALE GENOMIC DNA]</scope>
    <source>
        <strain evidence="2 3">NBRC 16172</strain>
    </source>
</reference>
<organism evidence="2 3">
    <name type="scientific">Sphingobium chlorophenolicum</name>
    <dbReference type="NCBI Taxonomy" id="46429"/>
    <lineage>
        <taxon>Bacteria</taxon>
        <taxon>Pseudomonadati</taxon>
        <taxon>Pseudomonadota</taxon>
        <taxon>Alphaproteobacteria</taxon>
        <taxon>Sphingomonadales</taxon>
        <taxon>Sphingomonadaceae</taxon>
        <taxon>Sphingobium</taxon>
    </lineage>
</organism>
<comment type="caution">
    <text evidence="2">The sequence shown here is derived from an EMBL/GenBank/DDBJ whole genome shotgun (WGS) entry which is preliminary data.</text>
</comment>
<sequence length="315" mass="34122">MLKTRPILLQCAEMLILFAALMAVDHGFLKGDAFSDLNPNPYWLPVLIMALAYGTGAGLAAGAIASAIWFRWSNLWPGPADHIEQQLRLSIQPMLWMVTALVAGEVTASRRNRIADQERRHQAMDRNWKKLADVIARLTATNRKLQVRIATEQRTVVQTIAAGLGLAQPDPESQVDAVARMIALAAQTEDFTFYDVRGSQVIARFGGKAAPGQPPDLTRSPMAQTMMAAPRPLRSDRAADQALVAPFGLLAVPVPDGEEALAAIILIHSAAGVRMTEAYVAQLLQVADLLGKCPALFGRDQSFAAKWLVPEGKVA</sequence>
<feature type="transmembrane region" description="Helical" evidence="1">
    <location>
        <begin position="7"/>
        <end position="24"/>
    </location>
</feature>
<keyword evidence="1" id="KW-0472">Membrane</keyword>
<dbReference type="AlphaFoldDB" id="A0A081RE82"/>
<proteinExistence type="predicted"/>
<feature type="transmembrane region" description="Helical" evidence="1">
    <location>
        <begin position="44"/>
        <end position="70"/>
    </location>
</feature>
<evidence type="ECO:0000313" key="3">
    <source>
        <dbReference type="Proteomes" id="UP000028411"/>
    </source>
</evidence>
<dbReference type="eggNOG" id="ENOG5033JR2">
    <property type="taxonomic scope" value="Bacteria"/>
</dbReference>
<evidence type="ECO:0008006" key="4">
    <source>
        <dbReference type="Google" id="ProtNLM"/>
    </source>
</evidence>
<dbReference type="OrthoDB" id="7466307at2"/>
<name>A0A081RE82_SPHCR</name>
<accession>A0A081RE82</accession>
<dbReference type="Proteomes" id="UP000028411">
    <property type="component" value="Unassembled WGS sequence"/>
</dbReference>
<evidence type="ECO:0000313" key="2">
    <source>
        <dbReference type="EMBL" id="KEQ53505.1"/>
    </source>
</evidence>
<dbReference type="RefSeq" id="WP_037451396.1">
    <property type="nucleotide sequence ID" value="NZ_JFHR01000022.1"/>
</dbReference>
<protein>
    <recommendedName>
        <fullName evidence="4">GAF domain-containing protein</fullName>
    </recommendedName>
</protein>
<gene>
    <name evidence="2" type="ORF">BV95_02232</name>
</gene>
<dbReference type="EMBL" id="JFHR01000022">
    <property type="protein sequence ID" value="KEQ53505.1"/>
    <property type="molecule type" value="Genomic_DNA"/>
</dbReference>